<dbReference type="Gene3D" id="3.10.310.70">
    <property type="match status" value="1"/>
</dbReference>
<dbReference type="EMBL" id="UOFF01000316">
    <property type="protein sequence ID" value="VAW56996.1"/>
    <property type="molecule type" value="Genomic_DNA"/>
</dbReference>
<dbReference type="SUPFAM" id="SSF51556">
    <property type="entry name" value="Metallo-dependent hydrolases"/>
    <property type="match status" value="1"/>
</dbReference>
<accession>A0A3B0XKX1</accession>
<dbReference type="SUPFAM" id="SSF51338">
    <property type="entry name" value="Composite domain of metallo-dependent hydrolases"/>
    <property type="match status" value="1"/>
</dbReference>
<gene>
    <name evidence="2" type="ORF">MNBD_GAMMA07-1803</name>
</gene>
<proteinExistence type="predicted"/>
<dbReference type="GO" id="GO:0016810">
    <property type="term" value="F:hydrolase activity, acting on carbon-nitrogen (but not peptide) bonds"/>
    <property type="evidence" value="ECO:0007669"/>
    <property type="project" value="InterPro"/>
</dbReference>
<sequence length="570" mass="64535">MLKKLLVLLFFVTISFNSIASPHYTIFYGGDIITMEGTATEYVEAVVAEEDKIVYIGSVEHAFKHYPNSSTKFNLKGRTLLPGFIDPHAHPASIGAFILSHDIIAAHDWKLPHKTYPGVSGHGNYLQAIKTLINEKKDPSQSVVIWGYNKLWHGDLSLKELDEATQQTPTIILHHSTHEIFVNSTAMKQYAIDSNKIKAKKHADTTNNHFWGKAFLELKKDKLDSVFSDPKALKLGMDRVSNMLLQNGITAITELGFPSENLEREYSTLKYATEKSPYYSVYLIPGMSEEVALKMRVHQYFKRINTYAEKYNTQNITFLPNQFHIVVDGSIYDLSLQMQEDFLNCADCKSEWTIPLKNSEILFNYYWNKNYKIHVDINGDLGVKKYNAIVKRALEKNPREDHKTTYHNLGYFTSYEAQNMATLDIKASVNPNYLWALSDKYNEVGFGAKRADNMVASRQLTKRGIPVSLHSEFPLAPANPLHLAWVAANRIVASGKIKRPVESLSMFNTIKGITLTAARTLDLENELGSIKEGKQATFTILKQNPFKIDPFNIKDIPVAGVVYKGKVKLN</sequence>
<dbReference type="InterPro" id="IPR032466">
    <property type="entry name" value="Metal_Hydrolase"/>
</dbReference>
<dbReference type="Gene3D" id="2.30.40.10">
    <property type="entry name" value="Urease, subunit C, domain 1"/>
    <property type="match status" value="1"/>
</dbReference>
<name>A0A3B0XKX1_9ZZZZ</name>
<evidence type="ECO:0000259" key="1">
    <source>
        <dbReference type="Pfam" id="PF07969"/>
    </source>
</evidence>
<evidence type="ECO:0000313" key="2">
    <source>
        <dbReference type="EMBL" id="VAW56996.1"/>
    </source>
</evidence>
<organism evidence="2">
    <name type="scientific">hydrothermal vent metagenome</name>
    <dbReference type="NCBI Taxonomy" id="652676"/>
    <lineage>
        <taxon>unclassified sequences</taxon>
        <taxon>metagenomes</taxon>
        <taxon>ecological metagenomes</taxon>
    </lineage>
</organism>
<feature type="domain" description="Amidohydrolase 3" evidence="1">
    <location>
        <begin position="74"/>
        <end position="567"/>
    </location>
</feature>
<dbReference type="Pfam" id="PF07969">
    <property type="entry name" value="Amidohydro_3"/>
    <property type="match status" value="1"/>
</dbReference>
<dbReference type="PANTHER" id="PTHR22642">
    <property type="entry name" value="IMIDAZOLONEPROPIONASE"/>
    <property type="match status" value="1"/>
</dbReference>
<dbReference type="PANTHER" id="PTHR22642:SF2">
    <property type="entry name" value="PROTEIN LONG AFTER FAR-RED 3"/>
    <property type="match status" value="1"/>
</dbReference>
<protein>
    <recommendedName>
        <fullName evidence="1">Amidohydrolase 3 domain-containing protein</fullName>
    </recommendedName>
</protein>
<dbReference type="Gene3D" id="3.20.20.140">
    <property type="entry name" value="Metal-dependent hydrolases"/>
    <property type="match status" value="1"/>
</dbReference>
<reference evidence="2" key="1">
    <citation type="submission" date="2018-06" db="EMBL/GenBank/DDBJ databases">
        <authorList>
            <person name="Zhirakovskaya E."/>
        </authorList>
    </citation>
    <scope>NUCLEOTIDE SEQUENCE</scope>
</reference>
<dbReference type="InterPro" id="IPR013108">
    <property type="entry name" value="Amidohydro_3"/>
</dbReference>
<dbReference type="InterPro" id="IPR011059">
    <property type="entry name" value="Metal-dep_hydrolase_composite"/>
</dbReference>
<dbReference type="AlphaFoldDB" id="A0A3B0XKX1"/>